<dbReference type="OrthoDB" id="8962632at2759"/>
<keyword evidence="3" id="KW-1185">Reference proteome</keyword>
<dbReference type="EMBL" id="JAINUF010000006">
    <property type="protein sequence ID" value="KAJ8357876.1"/>
    <property type="molecule type" value="Genomic_DNA"/>
</dbReference>
<evidence type="ECO:0000313" key="3">
    <source>
        <dbReference type="Proteomes" id="UP001152622"/>
    </source>
</evidence>
<dbReference type="AlphaFoldDB" id="A0A9Q1FGP1"/>
<sequence length="250" mass="26597">MGLGMAPPEFAFIRSPQGMTVCQAKLASGLLVHGPQCQTENEAKEKAALFALQRLNSVGSSFPLTPPLFSSMQQMRALAAGPHPSVFGQPPGGLLMHPQTPGYGPLHWAAHAHLPHQAQPFYQGTYPGARPPAPGLPLGSHNQFIPLQVTKKRVSGRKNTETREVYNSAYAGRHQGSELPHPPQPGIGMAPPAATAPPKTPPGYLEPQEKATPTTPNTPRQNPAPHTPGSASKRKARKLAVNFEAGKVLK</sequence>
<name>A0A9Q1FGP1_SYNKA</name>
<comment type="caution">
    <text evidence="2">The sequence shown here is derived from an EMBL/GenBank/DDBJ whole genome shotgun (WGS) entry which is preliminary data.</text>
</comment>
<evidence type="ECO:0000313" key="2">
    <source>
        <dbReference type="EMBL" id="KAJ8357876.1"/>
    </source>
</evidence>
<accession>A0A9Q1FGP1</accession>
<feature type="compositionally biased region" description="Low complexity" evidence="1">
    <location>
        <begin position="211"/>
        <end position="224"/>
    </location>
</feature>
<proteinExistence type="predicted"/>
<dbReference type="Proteomes" id="UP001152622">
    <property type="component" value="Chromosome 6"/>
</dbReference>
<feature type="region of interest" description="Disordered" evidence="1">
    <location>
        <begin position="171"/>
        <end position="250"/>
    </location>
</feature>
<reference evidence="2" key="1">
    <citation type="journal article" date="2023" name="Science">
        <title>Genome structures resolve the early diversification of teleost fishes.</title>
        <authorList>
            <person name="Parey E."/>
            <person name="Louis A."/>
            <person name="Montfort J."/>
            <person name="Bouchez O."/>
            <person name="Roques C."/>
            <person name="Iampietro C."/>
            <person name="Lluch J."/>
            <person name="Castinel A."/>
            <person name="Donnadieu C."/>
            <person name="Desvignes T."/>
            <person name="Floi Bucao C."/>
            <person name="Jouanno E."/>
            <person name="Wen M."/>
            <person name="Mejri S."/>
            <person name="Dirks R."/>
            <person name="Jansen H."/>
            <person name="Henkel C."/>
            <person name="Chen W.J."/>
            <person name="Zahm M."/>
            <person name="Cabau C."/>
            <person name="Klopp C."/>
            <person name="Thompson A.W."/>
            <person name="Robinson-Rechavi M."/>
            <person name="Braasch I."/>
            <person name="Lecointre G."/>
            <person name="Bobe J."/>
            <person name="Postlethwait J.H."/>
            <person name="Berthelot C."/>
            <person name="Roest Crollius H."/>
            <person name="Guiguen Y."/>
        </authorList>
    </citation>
    <scope>NUCLEOTIDE SEQUENCE</scope>
    <source>
        <strain evidence="2">WJC10195</strain>
    </source>
</reference>
<protein>
    <submittedName>
        <fullName evidence="2">Uncharacterized protein</fullName>
    </submittedName>
</protein>
<gene>
    <name evidence="2" type="ORF">SKAU_G00206700</name>
</gene>
<organism evidence="2 3">
    <name type="scientific">Synaphobranchus kaupii</name>
    <name type="common">Kaup's arrowtooth eel</name>
    <dbReference type="NCBI Taxonomy" id="118154"/>
    <lineage>
        <taxon>Eukaryota</taxon>
        <taxon>Metazoa</taxon>
        <taxon>Chordata</taxon>
        <taxon>Craniata</taxon>
        <taxon>Vertebrata</taxon>
        <taxon>Euteleostomi</taxon>
        <taxon>Actinopterygii</taxon>
        <taxon>Neopterygii</taxon>
        <taxon>Teleostei</taxon>
        <taxon>Anguilliformes</taxon>
        <taxon>Synaphobranchidae</taxon>
        <taxon>Synaphobranchus</taxon>
    </lineage>
</organism>
<evidence type="ECO:0000256" key="1">
    <source>
        <dbReference type="SAM" id="MobiDB-lite"/>
    </source>
</evidence>